<name>A0A4Y2GKH0_ARAVE</name>
<evidence type="ECO:0000259" key="2">
    <source>
        <dbReference type="Pfam" id="PF07530"/>
    </source>
</evidence>
<dbReference type="InterPro" id="IPR006579">
    <property type="entry name" value="Pre_C2HC_dom"/>
</dbReference>
<proteinExistence type="predicted"/>
<dbReference type="Proteomes" id="UP000499080">
    <property type="component" value="Unassembled WGS sequence"/>
</dbReference>
<dbReference type="Pfam" id="PF07530">
    <property type="entry name" value="PRE_C2HC"/>
    <property type="match status" value="1"/>
</dbReference>
<feature type="domain" description="Pre-C2HC" evidence="2">
    <location>
        <begin position="297"/>
        <end position="346"/>
    </location>
</feature>
<evidence type="ECO:0000256" key="1">
    <source>
        <dbReference type="SAM" id="MobiDB-lite"/>
    </source>
</evidence>
<feature type="compositionally biased region" description="Polar residues" evidence="1">
    <location>
        <begin position="29"/>
        <end position="43"/>
    </location>
</feature>
<reference evidence="3 4" key="1">
    <citation type="journal article" date="2019" name="Sci. Rep.">
        <title>Orb-weaving spider Araneus ventricosus genome elucidates the spidroin gene catalogue.</title>
        <authorList>
            <person name="Kono N."/>
            <person name="Nakamura H."/>
            <person name="Ohtoshi R."/>
            <person name="Moran D.A.P."/>
            <person name="Shinohara A."/>
            <person name="Yoshida Y."/>
            <person name="Fujiwara M."/>
            <person name="Mori M."/>
            <person name="Tomita M."/>
            <person name="Arakawa K."/>
        </authorList>
    </citation>
    <scope>NUCLEOTIDE SEQUENCE [LARGE SCALE GENOMIC DNA]</scope>
</reference>
<comment type="caution">
    <text evidence="3">The sequence shown here is derived from an EMBL/GenBank/DDBJ whole genome shotgun (WGS) entry which is preliminary data.</text>
</comment>
<gene>
    <name evidence="3" type="primary">ORF1_19</name>
    <name evidence="3" type="ORF">AVEN_64680_1</name>
</gene>
<dbReference type="AlphaFoldDB" id="A0A4Y2GKH0"/>
<evidence type="ECO:0000313" key="3">
    <source>
        <dbReference type="EMBL" id="GBM54130.1"/>
    </source>
</evidence>
<protein>
    <submittedName>
        <fullName evidence="3">Nucleic-acid-binding protein from transposon X-element</fullName>
    </submittedName>
</protein>
<organism evidence="3 4">
    <name type="scientific">Araneus ventricosus</name>
    <name type="common">Orbweaver spider</name>
    <name type="synonym">Epeira ventricosa</name>
    <dbReference type="NCBI Taxonomy" id="182803"/>
    <lineage>
        <taxon>Eukaryota</taxon>
        <taxon>Metazoa</taxon>
        <taxon>Ecdysozoa</taxon>
        <taxon>Arthropoda</taxon>
        <taxon>Chelicerata</taxon>
        <taxon>Arachnida</taxon>
        <taxon>Araneae</taxon>
        <taxon>Araneomorphae</taxon>
        <taxon>Entelegynae</taxon>
        <taxon>Araneoidea</taxon>
        <taxon>Araneidae</taxon>
        <taxon>Araneus</taxon>
    </lineage>
</organism>
<dbReference type="EMBL" id="BGPR01099869">
    <property type="protein sequence ID" value="GBM54130.1"/>
    <property type="molecule type" value="Genomic_DNA"/>
</dbReference>
<feature type="region of interest" description="Disordered" evidence="1">
    <location>
        <begin position="446"/>
        <end position="485"/>
    </location>
</feature>
<feature type="region of interest" description="Disordered" evidence="1">
    <location>
        <begin position="1"/>
        <end position="43"/>
    </location>
</feature>
<feature type="compositionally biased region" description="Acidic residues" evidence="1">
    <location>
        <begin position="12"/>
        <end position="22"/>
    </location>
</feature>
<keyword evidence="4" id="KW-1185">Reference proteome</keyword>
<feature type="compositionally biased region" description="Low complexity" evidence="1">
    <location>
        <begin position="447"/>
        <end position="470"/>
    </location>
</feature>
<evidence type="ECO:0000313" key="4">
    <source>
        <dbReference type="Proteomes" id="UP000499080"/>
    </source>
</evidence>
<sequence>MDDALRNAGYDTSDEYSDDDSQSNDIYPVNNSETTTNVGSYAKGDNSQMETVLVNYAKNNVHANENINVDSVTNMCTDNGVGENVCDDISNNCSLNDVIANSNNGQVNNHVCKAFDKTNFTYTVPSTDIHNTRITNNCIAYDIPGGEITPDPEDHVIKRGRALSNELISNKKLNVNNGLPIINAFDILANLPTEDTTPVTTESVNAVVKPKIPPIMLKRSQDYRNLLKEINEVEKIECKAKEAGEFIKLFCKTPNQVRSLTAYLSSKGKEYFVIPDRAEKPIKVVIKGLPVDMDMEIIKSELQSMNFRVDKVNQLKKYKTRAPLNIFQVHLLPTANISEIYKVNCIDYTIVTVSSYNNTHHHQCFNCQLWNHGSAGCKLNPKCVVCAGAHSSKDCPNKGNSEIPTKCANCNGPHTASYKGCPKYPKNIVKNKIQPGKSFAAATRNLAPNVNNPNPSRANAPPPHAASNVNKPTVPPAPAGGSAINHATPPVNSYASSVVNANPSPLGIGSLQEIMALAAEINKIFGGFRNIPELIRSLQAAPDPYNKLMILADAIRPNCTAP</sequence>
<accession>A0A4Y2GKH0</accession>
<dbReference type="OrthoDB" id="8123891at2759"/>